<sequence>MREAIVISTRAIGGFSDDEFYHFCQDNRDLTFERDADGKVILMPNTGGKTGDRNAEITFQLRAWNKAHKLGVTFDSSTTFRLPNTAMRSPDAAWIARERWNKLTTKEQEQFPPLCPDFVIELRSRTDSLAGLGKKMQEWMENGCRLGWLIDVKGQATHVYRPGREVQKIASFDVSLSGEEVLPGFTLDLRELK</sequence>
<gene>
    <name evidence="2" type="ORF">AVDCRST_MAG56-6150</name>
</gene>
<dbReference type="PANTHER" id="PTHR34107:SF1">
    <property type="entry name" value="SLL0198 PROTEIN"/>
    <property type="match status" value="1"/>
</dbReference>
<dbReference type="SUPFAM" id="SSF52980">
    <property type="entry name" value="Restriction endonuclease-like"/>
    <property type="match status" value="1"/>
</dbReference>
<accession>A0A6J4KMH6</accession>
<dbReference type="InterPro" id="IPR012296">
    <property type="entry name" value="Nuclease_put_TT1808"/>
</dbReference>
<dbReference type="EMBL" id="CADCTQ010000506">
    <property type="protein sequence ID" value="CAA9310061.1"/>
    <property type="molecule type" value="Genomic_DNA"/>
</dbReference>
<protein>
    <recommendedName>
        <fullName evidence="1">Putative restriction endonuclease domain-containing protein</fullName>
    </recommendedName>
</protein>
<feature type="domain" description="Putative restriction endonuclease" evidence="1">
    <location>
        <begin position="18"/>
        <end position="189"/>
    </location>
</feature>
<evidence type="ECO:0000313" key="2">
    <source>
        <dbReference type="EMBL" id="CAA9310061.1"/>
    </source>
</evidence>
<evidence type="ECO:0000259" key="1">
    <source>
        <dbReference type="Pfam" id="PF05685"/>
    </source>
</evidence>
<dbReference type="InterPro" id="IPR008538">
    <property type="entry name" value="Uma2"/>
</dbReference>
<organism evidence="2">
    <name type="scientific">uncultured Cytophagales bacterium</name>
    <dbReference type="NCBI Taxonomy" id="158755"/>
    <lineage>
        <taxon>Bacteria</taxon>
        <taxon>Pseudomonadati</taxon>
        <taxon>Bacteroidota</taxon>
        <taxon>Sphingobacteriia</taxon>
        <taxon>Sphingobacteriales</taxon>
        <taxon>environmental samples</taxon>
    </lineage>
</organism>
<name>A0A6J4KMH6_9SPHI</name>
<dbReference type="InterPro" id="IPR011335">
    <property type="entry name" value="Restrct_endonuc-II-like"/>
</dbReference>
<dbReference type="Gene3D" id="3.90.1570.10">
    <property type="entry name" value="tt1808, chain A"/>
    <property type="match status" value="1"/>
</dbReference>
<dbReference type="CDD" id="cd06260">
    <property type="entry name" value="DUF820-like"/>
    <property type="match status" value="1"/>
</dbReference>
<proteinExistence type="predicted"/>
<dbReference type="AlphaFoldDB" id="A0A6J4KMH6"/>
<reference evidence="2" key="1">
    <citation type="submission" date="2020-02" db="EMBL/GenBank/DDBJ databases">
        <authorList>
            <person name="Meier V. D."/>
        </authorList>
    </citation>
    <scope>NUCLEOTIDE SEQUENCE</scope>
    <source>
        <strain evidence="2">AVDCRST_MAG56</strain>
    </source>
</reference>
<dbReference type="PANTHER" id="PTHR34107">
    <property type="entry name" value="SLL0198 PROTEIN-RELATED"/>
    <property type="match status" value="1"/>
</dbReference>
<dbReference type="Pfam" id="PF05685">
    <property type="entry name" value="Uma2"/>
    <property type="match status" value="1"/>
</dbReference>